<proteinExistence type="predicted"/>
<protein>
    <submittedName>
        <fullName evidence="2">Uncharacterized protein</fullName>
    </submittedName>
</protein>
<dbReference type="Proteomes" id="UP001295684">
    <property type="component" value="Unassembled WGS sequence"/>
</dbReference>
<evidence type="ECO:0000313" key="2">
    <source>
        <dbReference type="EMBL" id="CAI2384278.1"/>
    </source>
</evidence>
<sequence length="217" mass="25393">MKTRVYNYKDFKEIDRQSYRYNLEAVRGRARIKRNRKEKKLNSESFLKARKIERMNSKEKNFQNFAIHLSSNQNEDDSKADTKALFDKEYFHPGVCSDSNGEDRKEDSKELQQRDVRKNSFEENKGDFEEIFVPFPEEEVAPSQPRMKLSTREVSIPPNTSNSAIPDAPAEDISREEVDSMSSFQRINPEIPDENSLDDFEGFDLDQLANNFESFHS</sequence>
<keyword evidence="3" id="KW-1185">Reference proteome</keyword>
<accession>A0AAD2D9E0</accession>
<dbReference type="EMBL" id="CAMPGE010026599">
    <property type="protein sequence ID" value="CAI2384278.1"/>
    <property type="molecule type" value="Genomic_DNA"/>
</dbReference>
<feature type="compositionally biased region" description="Acidic residues" evidence="1">
    <location>
        <begin position="191"/>
        <end position="200"/>
    </location>
</feature>
<feature type="compositionally biased region" description="Basic and acidic residues" evidence="1">
    <location>
        <begin position="101"/>
        <end position="122"/>
    </location>
</feature>
<reference evidence="2" key="1">
    <citation type="submission" date="2023-07" db="EMBL/GenBank/DDBJ databases">
        <authorList>
            <consortium name="AG Swart"/>
            <person name="Singh M."/>
            <person name="Singh A."/>
            <person name="Seah K."/>
            <person name="Emmerich C."/>
        </authorList>
    </citation>
    <scope>NUCLEOTIDE SEQUENCE</scope>
    <source>
        <strain evidence="2">DP1</strain>
    </source>
</reference>
<comment type="caution">
    <text evidence="2">The sequence shown here is derived from an EMBL/GenBank/DDBJ whole genome shotgun (WGS) entry which is preliminary data.</text>
</comment>
<feature type="region of interest" description="Disordered" evidence="1">
    <location>
        <begin position="95"/>
        <end position="122"/>
    </location>
</feature>
<evidence type="ECO:0000313" key="3">
    <source>
        <dbReference type="Proteomes" id="UP001295684"/>
    </source>
</evidence>
<feature type="region of interest" description="Disordered" evidence="1">
    <location>
        <begin position="136"/>
        <end position="200"/>
    </location>
</feature>
<name>A0AAD2D9E0_EUPCR</name>
<evidence type="ECO:0000256" key="1">
    <source>
        <dbReference type="SAM" id="MobiDB-lite"/>
    </source>
</evidence>
<gene>
    <name evidence="2" type="ORF">ECRASSUSDP1_LOCUS25802</name>
</gene>
<dbReference type="AlphaFoldDB" id="A0AAD2D9E0"/>
<organism evidence="2 3">
    <name type="scientific">Euplotes crassus</name>
    <dbReference type="NCBI Taxonomy" id="5936"/>
    <lineage>
        <taxon>Eukaryota</taxon>
        <taxon>Sar</taxon>
        <taxon>Alveolata</taxon>
        <taxon>Ciliophora</taxon>
        <taxon>Intramacronucleata</taxon>
        <taxon>Spirotrichea</taxon>
        <taxon>Hypotrichia</taxon>
        <taxon>Euplotida</taxon>
        <taxon>Euplotidae</taxon>
        <taxon>Moneuplotes</taxon>
    </lineage>
</organism>